<keyword evidence="2" id="KW-0863">Zinc-finger</keyword>
<keyword evidence="1" id="KW-0479">Metal-binding</keyword>
<proteinExistence type="predicted"/>
<dbReference type="GO" id="GO:0008270">
    <property type="term" value="F:zinc ion binding"/>
    <property type="evidence" value="ECO:0007669"/>
    <property type="project" value="UniProtKB-KW"/>
</dbReference>
<gene>
    <name evidence="5" type="ORF">SFRICE_032911</name>
</gene>
<dbReference type="AlphaFoldDB" id="A0A2H1X1M4"/>
<organism evidence="5">
    <name type="scientific">Spodoptera frugiperda</name>
    <name type="common">Fall armyworm</name>
    <dbReference type="NCBI Taxonomy" id="7108"/>
    <lineage>
        <taxon>Eukaryota</taxon>
        <taxon>Metazoa</taxon>
        <taxon>Ecdysozoa</taxon>
        <taxon>Arthropoda</taxon>
        <taxon>Hexapoda</taxon>
        <taxon>Insecta</taxon>
        <taxon>Pterygota</taxon>
        <taxon>Neoptera</taxon>
        <taxon>Endopterygota</taxon>
        <taxon>Lepidoptera</taxon>
        <taxon>Glossata</taxon>
        <taxon>Ditrysia</taxon>
        <taxon>Noctuoidea</taxon>
        <taxon>Noctuidae</taxon>
        <taxon>Amphipyrinae</taxon>
        <taxon>Spodoptera</taxon>
    </lineage>
</organism>
<dbReference type="EMBL" id="ODYU01012746">
    <property type="protein sequence ID" value="SOQ59211.1"/>
    <property type="molecule type" value="Genomic_DNA"/>
</dbReference>
<accession>A0A2H1X1M4</accession>
<evidence type="ECO:0000256" key="3">
    <source>
        <dbReference type="ARBA" id="ARBA00022833"/>
    </source>
</evidence>
<dbReference type="Pfam" id="PF04500">
    <property type="entry name" value="FLYWCH"/>
    <property type="match status" value="1"/>
</dbReference>
<evidence type="ECO:0000256" key="2">
    <source>
        <dbReference type="ARBA" id="ARBA00022771"/>
    </source>
</evidence>
<keyword evidence="3" id="KW-0862">Zinc</keyword>
<feature type="domain" description="FLYWCH-type" evidence="4">
    <location>
        <begin position="17"/>
        <end position="73"/>
    </location>
</feature>
<dbReference type="Gene3D" id="2.20.25.240">
    <property type="match status" value="1"/>
</dbReference>
<evidence type="ECO:0000313" key="5">
    <source>
        <dbReference type="EMBL" id="SOQ59211.1"/>
    </source>
</evidence>
<dbReference type="InterPro" id="IPR007588">
    <property type="entry name" value="Znf_FLYWCH"/>
</dbReference>
<name>A0A2H1X1M4_SPOFR</name>
<protein>
    <submittedName>
        <fullName evidence="5">SFRICE_032911</fullName>
    </submittedName>
</protein>
<evidence type="ECO:0000256" key="1">
    <source>
        <dbReference type="ARBA" id="ARBA00022723"/>
    </source>
</evidence>
<sequence>MLSAYSRAIEGQSYEMIPTKKGKFLLMFQGYTYSQQNQSRNYYCSKKDVGCKARLKLDSNGKIISTAFTTHMHPAPKYVFSNGRYFKYEIDFIHTSTFNFIVILVRHTKLIIMLSAYSRNYLTKNLASCYRQTFSSHVLVLLKVKRMK</sequence>
<reference evidence="5" key="1">
    <citation type="submission" date="2016-07" db="EMBL/GenBank/DDBJ databases">
        <authorList>
            <person name="Bretaudeau A."/>
        </authorList>
    </citation>
    <scope>NUCLEOTIDE SEQUENCE</scope>
    <source>
        <strain evidence="5">Rice</strain>
        <tissue evidence="5">Whole body</tissue>
    </source>
</reference>
<evidence type="ECO:0000259" key="4">
    <source>
        <dbReference type="Pfam" id="PF04500"/>
    </source>
</evidence>